<dbReference type="OrthoDB" id="9811959at2"/>
<reference evidence="1 3" key="3">
    <citation type="journal article" date="2016" name="Genome Announc.">
        <title>Draft Genome Sequence of a Biocontrol Rhizobacterium, Chryseobacterium kwangjuense Strain KJ1R5, Isolated from Pepper (Capsicum annuum).</title>
        <authorList>
            <person name="Jeong J.J."/>
            <person name="Park H."/>
            <person name="Park B.H."/>
            <person name="Mannaa M."/>
            <person name="Sang M.K."/>
            <person name="Choi I.G."/>
            <person name="Kim K.D."/>
        </authorList>
    </citation>
    <scope>NUCLEOTIDE SEQUENCE [LARGE SCALE GENOMIC DNA]</scope>
    <source>
        <strain evidence="1 3">KJ1R5</strain>
    </source>
</reference>
<dbReference type="InterPro" id="IPR036583">
    <property type="entry name" value="23S_rRNA_IVS_sf"/>
</dbReference>
<evidence type="ECO:0000313" key="2">
    <source>
        <dbReference type="EMBL" id="MFN1219431.1"/>
    </source>
</evidence>
<protein>
    <submittedName>
        <fullName evidence="1">Four helix bundle protein</fullName>
    </submittedName>
</protein>
<dbReference type="NCBIfam" id="TIGR02436">
    <property type="entry name" value="four helix bundle protein"/>
    <property type="match status" value="1"/>
</dbReference>
<dbReference type="SUPFAM" id="SSF158446">
    <property type="entry name" value="IVS-encoded protein-like"/>
    <property type="match status" value="1"/>
</dbReference>
<sequence>MGNYKELLVWQKSVDFVTEIYTCTKNFPKEELYTLTSQIRRSSISIPSNIAEGHSRRSTLDYIQFLKIARGSCAELETQLIISKNLNYLSLEDFQKLSETASEISKMLNAIIIKLQTGPNS</sequence>
<dbReference type="EMBL" id="JBJXVJ010000005">
    <property type="protein sequence ID" value="MFN1219431.1"/>
    <property type="molecule type" value="Genomic_DNA"/>
</dbReference>
<dbReference type="NCBIfam" id="NF008911">
    <property type="entry name" value="PRK12275.1-2"/>
    <property type="match status" value="1"/>
</dbReference>
<gene>
    <name evidence="2" type="ORF">ACKW6Q_20890</name>
    <name evidence="1" type="ORF">AU378_10340</name>
</gene>
<dbReference type="AlphaFoldDB" id="A0A135WD72"/>
<dbReference type="CDD" id="cd16377">
    <property type="entry name" value="23S_rRNA_IVP_like"/>
    <property type="match status" value="1"/>
</dbReference>
<dbReference type="InterPro" id="IPR012657">
    <property type="entry name" value="23S_rRNA-intervening_sequence"/>
</dbReference>
<dbReference type="PANTHER" id="PTHR38471:SF2">
    <property type="entry name" value="FOUR HELIX BUNDLE PROTEIN"/>
    <property type="match status" value="1"/>
</dbReference>
<organism evidence="1 3">
    <name type="scientific">Chryseobacterium kwangjuense</name>
    <dbReference type="NCBI Taxonomy" id="267125"/>
    <lineage>
        <taxon>Bacteria</taxon>
        <taxon>Pseudomonadati</taxon>
        <taxon>Bacteroidota</taxon>
        <taxon>Flavobacteriia</taxon>
        <taxon>Flavobacteriales</taxon>
        <taxon>Weeksellaceae</taxon>
        <taxon>Chryseobacterium group</taxon>
        <taxon>Chryseobacterium</taxon>
    </lineage>
</organism>
<reference evidence="2 4" key="4">
    <citation type="submission" date="2024-12" db="EMBL/GenBank/DDBJ databases">
        <title>Draft genome sequence of Chryseobacterium kwangjuense AG447.</title>
        <authorList>
            <person name="Cheptsov V.S."/>
            <person name="Belov A."/>
            <person name="Zavarzina A.G."/>
        </authorList>
    </citation>
    <scope>NUCLEOTIDE SEQUENCE [LARGE SCALE GENOMIC DNA]</scope>
    <source>
        <strain evidence="2 4">AG447</strain>
    </source>
</reference>
<dbReference type="Proteomes" id="UP000070513">
    <property type="component" value="Unassembled WGS sequence"/>
</dbReference>
<evidence type="ECO:0000313" key="4">
    <source>
        <dbReference type="Proteomes" id="UP001634154"/>
    </source>
</evidence>
<evidence type="ECO:0000313" key="1">
    <source>
        <dbReference type="EMBL" id="KXH82837.1"/>
    </source>
</evidence>
<reference evidence="1" key="2">
    <citation type="submission" date="2015-12" db="EMBL/GenBank/DDBJ databases">
        <authorList>
            <person name="Shamseldin A."/>
            <person name="Moawad H."/>
            <person name="Abd El-Rahim W.M."/>
            <person name="Sadowsky M.J."/>
        </authorList>
    </citation>
    <scope>NUCLEOTIDE SEQUENCE</scope>
    <source>
        <strain evidence="1">KJ1R5</strain>
    </source>
</reference>
<dbReference type="PANTHER" id="PTHR38471">
    <property type="entry name" value="FOUR HELIX BUNDLE PROTEIN"/>
    <property type="match status" value="1"/>
</dbReference>
<dbReference type="Gene3D" id="1.20.1440.60">
    <property type="entry name" value="23S rRNA-intervening sequence"/>
    <property type="match status" value="1"/>
</dbReference>
<dbReference type="EMBL" id="LPUR01000011">
    <property type="protein sequence ID" value="KXH82837.1"/>
    <property type="molecule type" value="Genomic_DNA"/>
</dbReference>
<comment type="caution">
    <text evidence="1">The sequence shown here is derived from an EMBL/GenBank/DDBJ whole genome shotgun (WGS) entry which is preliminary data.</text>
</comment>
<keyword evidence="4" id="KW-1185">Reference proteome</keyword>
<dbReference type="Pfam" id="PF05635">
    <property type="entry name" value="23S_rRNA_IVP"/>
    <property type="match status" value="1"/>
</dbReference>
<dbReference type="Proteomes" id="UP001634154">
    <property type="component" value="Unassembled WGS sequence"/>
</dbReference>
<evidence type="ECO:0000313" key="3">
    <source>
        <dbReference type="Proteomes" id="UP000070513"/>
    </source>
</evidence>
<accession>A0A135WD72</accession>
<reference evidence="3" key="1">
    <citation type="submission" date="2015-12" db="EMBL/GenBank/DDBJ databases">
        <title>Genome sequence of a biocontrol rhizobacterium Chryseobacterium kwangjuense strain KJ1R5 isolated from pepper (Capsicum annuum L.).</title>
        <authorList>
            <person name="Jeong J.-J."/>
            <person name="Park H."/>
            <person name="Mannaa M."/>
            <person name="Sang M.K."/>
            <person name="Choi I.-G."/>
            <person name="Kim K.D."/>
        </authorList>
    </citation>
    <scope>NUCLEOTIDE SEQUENCE [LARGE SCALE GENOMIC DNA]</scope>
    <source>
        <strain evidence="3">KJ1R5</strain>
    </source>
</reference>
<name>A0A135WD72_9FLAO</name>
<proteinExistence type="predicted"/>
<dbReference type="RefSeq" id="WP_062650845.1">
    <property type="nucleotide sequence ID" value="NZ_JBJXVJ010000005.1"/>
</dbReference>